<evidence type="ECO:0000313" key="9">
    <source>
        <dbReference type="EMBL" id="WIY24894.1"/>
    </source>
</evidence>
<evidence type="ECO:0000256" key="5">
    <source>
        <dbReference type="ARBA" id="ARBA00022729"/>
    </source>
</evidence>
<evidence type="ECO:0000256" key="4">
    <source>
        <dbReference type="ARBA" id="ARBA00022692"/>
    </source>
</evidence>
<dbReference type="GO" id="GO:0009279">
    <property type="term" value="C:cell outer membrane"/>
    <property type="evidence" value="ECO:0007669"/>
    <property type="project" value="UniProtKB-SubCell"/>
</dbReference>
<organism evidence="9 10">
    <name type="scientific">Parasedimentitalea psychrophila</name>
    <dbReference type="NCBI Taxonomy" id="2997337"/>
    <lineage>
        <taxon>Bacteria</taxon>
        <taxon>Pseudomonadati</taxon>
        <taxon>Pseudomonadota</taxon>
        <taxon>Alphaproteobacteria</taxon>
        <taxon>Rhodobacterales</taxon>
        <taxon>Paracoccaceae</taxon>
        <taxon>Parasedimentitalea</taxon>
    </lineage>
</organism>
<keyword evidence="10" id="KW-1185">Reference proteome</keyword>
<keyword evidence="6" id="KW-0472">Membrane</keyword>
<dbReference type="KEGG" id="ppso:QPJ95_20735"/>
<feature type="chain" id="PRO_5040951751" evidence="8">
    <location>
        <begin position="21"/>
        <end position="368"/>
    </location>
</feature>
<dbReference type="RefSeq" id="WP_270918134.1">
    <property type="nucleotide sequence ID" value="NZ_CP127247.1"/>
</dbReference>
<keyword evidence="3" id="KW-1134">Transmembrane beta strand</keyword>
<evidence type="ECO:0000256" key="8">
    <source>
        <dbReference type="SAM" id="SignalP"/>
    </source>
</evidence>
<dbReference type="Proteomes" id="UP001238334">
    <property type="component" value="Chromosome"/>
</dbReference>
<sequence>MKNYLATSAALALISGAASAGGIDRSGQGVNILFEDGTYVQMSYSHVSPDVNGSPPAGFPFASNNVAQSYSYGSFGYKQKLTDRLDAAIIIDQPFGAHVLYADGPFSSAGPLPYNAMAEIDSHAITGLLQYNFDGGFSVHGGFRALTVDGTINSGDGKLNASSDYDFGGVIGVAYEKPDIALRVALTYSSAITAGFSSSQEQLVSPAPAYISTNPIFDLEFPESVNLDFQTGIAKDTLLFGSVRWVGWGGFSLVTPGAAGDIEWVNFDDDTITYEIGIGRQITDKLSLAVSLGFEEPGTRPSTTALAPTTGSTSIGLGGTYQATDKLSISGGVRYVVPGDQYVNSDAGPILFEDSSAIAVGLRLGYSF</sequence>
<dbReference type="PANTHER" id="PTHR35093:SF8">
    <property type="entry name" value="OUTER MEMBRANE PROTEIN NMB0088-RELATED"/>
    <property type="match status" value="1"/>
</dbReference>
<proteinExistence type="inferred from homology"/>
<dbReference type="InterPro" id="IPR005017">
    <property type="entry name" value="OMPP1/FadL/TodX"/>
</dbReference>
<dbReference type="EMBL" id="CP127247">
    <property type="protein sequence ID" value="WIY24894.1"/>
    <property type="molecule type" value="Genomic_DNA"/>
</dbReference>
<evidence type="ECO:0000256" key="7">
    <source>
        <dbReference type="ARBA" id="ARBA00023237"/>
    </source>
</evidence>
<name>A0A9Y2KYQ3_9RHOB</name>
<gene>
    <name evidence="9" type="ORF">QPJ95_20735</name>
</gene>
<evidence type="ECO:0000256" key="3">
    <source>
        <dbReference type="ARBA" id="ARBA00022452"/>
    </source>
</evidence>
<evidence type="ECO:0000313" key="10">
    <source>
        <dbReference type="Proteomes" id="UP001238334"/>
    </source>
</evidence>
<evidence type="ECO:0000256" key="6">
    <source>
        <dbReference type="ARBA" id="ARBA00023136"/>
    </source>
</evidence>
<protein>
    <submittedName>
        <fullName evidence="9">Outer membrane protein transport protein</fullName>
    </submittedName>
</protein>
<dbReference type="Gene3D" id="2.40.160.60">
    <property type="entry name" value="Outer membrane protein transport protein (OMPP1/FadL/TodX)"/>
    <property type="match status" value="1"/>
</dbReference>
<dbReference type="SUPFAM" id="SSF56935">
    <property type="entry name" value="Porins"/>
    <property type="match status" value="1"/>
</dbReference>
<dbReference type="PANTHER" id="PTHR35093">
    <property type="entry name" value="OUTER MEMBRANE PROTEIN NMB0088-RELATED"/>
    <property type="match status" value="1"/>
</dbReference>
<comment type="subcellular location">
    <subcellularLocation>
        <location evidence="1">Cell outer membrane</location>
        <topology evidence="1">Multi-pass membrane protein</topology>
    </subcellularLocation>
</comment>
<keyword evidence="7" id="KW-0998">Cell outer membrane</keyword>
<keyword evidence="5 8" id="KW-0732">Signal</keyword>
<dbReference type="GO" id="GO:0015483">
    <property type="term" value="F:long-chain fatty acid transporting porin activity"/>
    <property type="evidence" value="ECO:0007669"/>
    <property type="project" value="TreeGrafter"/>
</dbReference>
<feature type="signal peptide" evidence="8">
    <location>
        <begin position="1"/>
        <end position="20"/>
    </location>
</feature>
<dbReference type="Pfam" id="PF03349">
    <property type="entry name" value="Toluene_X"/>
    <property type="match status" value="1"/>
</dbReference>
<evidence type="ECO:0000256" key="2">
    <source>
        <dbReference type="ARBA" id="ARBA00008163"/>
    </source>
</evidence>
<evidence type="ECO:0000256" key="1">
    <source>
        <dbReference type="ARBA" id="ARBA00004571"/>
    </source>
</evidence>
<reference evidence="9 10" key="1">
    <citation type="submission" date="2023-06" db="EMBL/GenBank/DDBJ databases">
        <title>Parasedimentitalea psychrophila sp. nov., a psychrophilic bacterium isolated from deep-sea sediment.</title>
        <authorList>
            <person name="Li A."/>
        </authorList>
    </citation>
    <scope>NUCLEOTIDE SEQUENCE [LARGE SCALE GENOMIC DNA]</scope>
    <source>
        <strain evidence="9 10">QS115</strain>
    </source>
</reference>
<comment type="similarity">
    <text evidence="2">Belongs to the OmpP1/FadL family.</text>
</comment>
<dbReference type="AlphaFoldDB" id="A0A9Y2KYQ3"/>
<accession>A0A9Y2KYQ3</accession>
<keyword evidence="4" id="KW-0812">Transmembrane</keyword>